<reference evidence="1 2" key="1">
    <citation type="submission" date="2013-11" db="EMBL/GenBank/DDBJ databases">
        <title>Genome sequencing of Stegodyphus mimosarum.</title>
        <authorList>
            <person name="Bechsgaard J."/>
        </authorList>
    </citation>
    <scope>NUCLEOTIDE SEQUENCE [LARGE SCALE GENOMIC DNA]</scope>
</reference>
<keyword evidence="2" id="KW-1185">Reference proteome</keyword>
<dbReference type="EMBL" id="KK117031">
    <property type="protein sequence ID" value="KFM69375.1"/>
    <property type="molecule type" value="Genomic_DNA"/>
</dbReference>
<accession>A0A087TW86</accession>
<organism evidence="1 2">
    <name type="scientific">Stegodyphus mimosarum</name>
    <name type="common">African social velvet spider</name>
    <dbReference type="NCBI Taxonomy" id="407821"/>
    <lineage>
        <taxon>Eukaryota</taxon>
        <taxon>Metazoa</taxon>
        <taxon>Ecdysozoa</taxon>
        <taxon>Arthropoda</taxon>
        <taxon>Chelicerata</taxon>
        <taxon>Arachnida</taxon>
        <taxon>Araneae</taxon>
        <taxon>Araneomorphae</taxon>
        <taxon>Entelegynae</taxon>
        <taxon>Eresoidea</taxon>
        <taxon>Eresidae</taxon>
        <taxon>Stegodyphus</taxon>
    </lineage>
</organism>
<gene>
    <name evidence="1" type="ORF">X975_15036</name>
</gene>
<dbReference type="Proteomes" id="UP000054359">
    <property type="component" value="Unassembled WGS sequence"/>
</dbReference>
<evidence type="ECO:0000313" key="2">
    <source>
        <dbReference type="Proteomes" id="UP000054359"/>
    </source>
</evidence>
<protein>
    <submittedName>
        <fullName evidence="1">Uncharacterized protein</fullName>
    </submittedName>
</protein>
<proteinExistence type="predicted"/>
<feature type="non-terminal residue" evidence="1">
    <location>
        <position position="39"/>
    </location>
</feature>
<name>A0A087TW86_STEMI</name>
<evidence type="ECO:0000313" key="1">
    <source>
        <dbReference type="EMBL" id="KFM69375.1"/>
    </source>
</evidence>
<dbReference type="AlphaFoldDB" id="A0A087TW86"/>
<sequence length="39" mass="4598">MQISGFGKLGSDVSFCAVVEVWTKMSIFKKNFRPRWRFN</sequence>